<evidence type="ECO:0000313" key="2">
    <source>
        <dbReference type="EMBL" id="ALO79806.1"/>
    </source>
</evidence>
<dbReference type="AlphaFoldDB" id="A0A0U2RVL5"/>
<reference evidence="2" key="1">
    <citation type="submission" date="2015-11" db="EMBL/GenBank/DDBJ databases">
        <title>The chromosomal nature of LT-II enterotoxins solved: a lambdoid prophage encodes both LT-II and one of two novel pertussis toxin-like toxin family members in type II enterotoxigenic Escherichia coli (ETEC).</title>
        <authorList>
            <person name="Jobling M.G."/>
        </authorList>
    </citation>
    <scope>NUCLEOTIDE SEQUENCE</scope>
    <source>
        <strain evidence="2">P393-F10</strain>
    </source>
</reference>
<dbReference type="RefSeq" id="WP_257185863.1">
    <property type="nucleotide sequence ID" value="NZ_CP076274.1"/>
</dbReference>
<keyword evidence="1" id="KW-0472">Membrane</keyword>
<dbReference type="InterPro" id="IPR008473">
    <property type="entry name" value="Phage_holin_3_7"/>
</dbReference>
<sequence>MLSNLPGLLNVASCTVIVLTLFFYRRRDSRHKPLMSWLAWLLMLLYAFAPLSYLCGRPLATGWLEVFFNLLFCVLVIRARGNVSKILVLRRR</sequence>
<keyword evidence="1" id="KW-1133">Transmembrane helix</keyword>
<dbReference type="Pfam" id="PF05449">
    <property type="entry name" value="Phage_holin_3_7"/>
    <property type="match status" value="1"/>
</dbReference>
<keyword evidence="1" id="KW-0812">Transmembrane</keyword>
<proteinExistence type="predicted"/>
<accession>A0A0U2RVL5</accession>
<feature type="transmembrane region" description="Helical" evidence="1">
    <location>
        <begin position="6"/>
        <end position="24"/>
    </location>
</feature>
<organism evidence="2">
    <name type="scientific">Escherichia coli</name>
    <dbReference type="NCBI Taxonomy" id="562"/>
    <lineage>
        <taxon>Bacteria</taxon>
        <taxon>Pseudomonadati</taxon>
        <taxon>Pseudomonadota</taxon>
        <taxon>Gammaproteobacteria</taxon>
        <taxon>Enterobacterales</taxon>
        <taxon>Enterobacteriaceae</taxon>
        <taxon>Escherichia</taxon>
    </lineage>
</organism>
<feature type="transmembrane region" description="Helical" evidence="1">
    <location>
        <begin position="36"/>
        <end position="54"/>
    </location>
</feature>
<feature type="transmembrane region" description="Helical" evidence="1">
    <location>
        <begin position="60"/>
        <end position="77"/>
    </location>
</feature>
<protein>
    <submittedName>
        <fullName evidence="2">Holin</fullName>
    </submittedName>
</protein>
<name>A0A0U2RVL5_ECOLX</name>
<dbReference type="EMBL" id="KU052042">
    <property type="protein sequence ID" value="ALO79806.1"/>
    <property type="molecule type" value="Genomic_DNA"/>
</dbReference>
<evidence type="ECO:0000256" key="1">
    <source>
        <dbReference type="SAM" id="Phobius"/>
    </source>
</evidence>